<keyword evidence="3" id="KW-1185">Reference proteome</keyword>
<proteinExistence type="predicted"/>
<sequence>MAESEGKQRGAGGVRRMAGPDTKMVGVHHADSTREA</sequence>
<organism evidence="2 3">
    <name type="scientific">Kutzneria buriramensis</name>
    <dbReference type="NCBI Taxonomy" id="1045776"/>
    <lineage>
        <taxon>Bacteria</taxon>
        <taxon>Bacillati</taxon>
        <taxon>Actinomycetota</taxon>
        <taxon>Actinomycetes</taxon>
        <taxon>Pseudonocardiales</taxon>
        <taxon>Pseudonocardiaceae</taxon>
        <taxon>Kutzneria</taxon>
    </lineage>
</organism>
<dbReference type="Proteomes" id="UP000256269">
    <property type="component" value="Unassembled WGS sequence"/>
</dbReference>
<name>A0A3E0I5H6_9PSEU</name>
<gene>
    <name evidence="2" type="ORF">BCF44_102197</name>
</gene>
<protein>
    <submittedName>
        <fullName evidence="2">Uncharacterized protein</fullName>
    </submittedName>
</protein>
<feature type="region of interest" description="Disordered" evidence="1">
    <location>
        <begin position="1"/>
        <end position="36"/>
    </location>
</feature>
<accession>A0A3E0I5H6</accession>
<dbReference type="AlphaFoldDB" id="A0A3E0I5H6"/>
<evidence type="ECO:0000256" key="1">
    <source>
        <dbReference type="SAM" id="MobiDB-lite"/>
    </source>
</evidence>
<evidence type="ECO:0000313" key="3">
    <source>
        <dbReference type="Proteomes" id="UP000256269"/>
    </source>
</evidence>
<comment type="caution">
    <text evidence="2">The sequence shown here is derived from an EMBL/GenBank/DDBJ whole genome shotgun (WGS) entry which is preliminary data.</text>
</comment>
<evidence type="ECO:0000313" key="2">
    <source>
        <dbReference type="EMBL" id="REH53969.1"/>
    </source>
</evidence>
<dbReference type="EMBL" id="QUNO01000002">
    <property type="protein sequence ID" value="REH53969.1"/>
    <property type="molecule type" value="Genomic_DNA"/>
</dbReference>
<reference evidence="2 3" key="1">
    <citation type="submission" date="2018-08" db="EMBL/GenBank/DDBJ databases">
        <title>Genomic Encyclopedia of Archaeal and Bacterial Type Strains, Phase II (KMG-II): from individual species to whole genera.</title>
        <authorList>
            <person name="Goeker M."/>
        </authorList>
    </citation>
    <scope>NUCLEOTIDE SEQUENCE [LARGE SCALE GENOMIC DNA]</scope>
    <source>
        <strain evidence="2 3">DSM 45791</strain>
    </source>
</reference>